<evidence type="ECO:0000313" key="3">
    <source>
        <dbReference type="Proteomes" id="UP000324974"/>
    </source>
</evidence>
<dbReference type="SUPFAM" id="SSF56954">
    <property type="entry name" value="Outer membrane efflux proteins (OEP)"/>
    <property type="match status" value="2"/>
</dbReference>
<dbReference type="EMBL" id="CP042425">
    <property type="protein sequence ID" value="QEL14105.1"/>
    <property type="molecule type" value="Genomic_DNA"/>
</dbReference>
<dbReference type="Gene3D" id="1.20.1600.10">
    <property type="entry name" value="Outer membrane efflux proteins (OEP)"/>
    <property type="match status" value="2"/>
</dbReference>
<dbReference type="KEGG" id="lrs:PX52LOC_00969"/>
<feature type="compositionally biased region" description="Basic and acidic residues" evidence="1">
    <location>
        <begin position="124"/>
        <end position="133"/>
    </location>
</feature>
<evidence type="ECO:0000313" key="2">
    <source>
        <dbReference type="EMBL" id="QEL14105.1"/>
    </source>
</evidence>
<proteinExistence type="predicted"/>
<dbReference type="Proteomes" id="UP000324974">
    <property type="component" value="Chromosome"/>
</dbReference>
<feature type="region of interest" description="Disordered" evidence="1">
    <location>
        <begin position="69"/>
        <end position="103"/>
    </location>
</feature>
<dbReference type="PANTHER" id="PTHR30203:SF33">
    <property type="entry name" value="BLR4455 PROTEIN"/>
    <property type="match status" value="1"/>
</dbReference>
<reference evidence="3" key="1">
    <citation type="submission" date="2019-08" db="EMBL/GenBank/DDBJ databases">
        <title>Limnoglobus roseus gen. nov., sp. nov., a novel freshwater planctomycete with a giant genome from the family Gemmataceae.</title>
        <authorList>
            <person name="Kulichevskaya I.S."/>
            <person name="Naumoff D.G."/>
            <person name="Miroshnikov K."/>
            <person name="Ivanova A."/>
            <person name="Philippov D.A."/>
            <person name="Hakobyan A."/>
            <person name="Rijpstra I.C."/>
            <person name="Sinninghe Damste J.S."/>
            <person name="Liesack W."/>
            <person name="Dedysh S.N."/>
        </authorList>
    </citation>
    <scope>NUCLEOTIDE SEQUENCE [LARGE SCALE GENOMIC DNA]</scope>
    <source>
        <strain evidence="3">PX52</strain>
    </source>
</reference>
<organism evidence="2 3">
    <name type="scientific">Limnoglobus roseus</name>
    <dbReference type="NCBI Taxonomy" id="2598579"/>
    <lineage>
        <taxon>Bacteria</taxon>
        <taxon>Pseudomonadati</taxon>
        <taxon>Planctomycetota</taxon>
        <taxon>Planctomycetia</taxon>
        <taxon>Gemmatales</taxon>
        <taxon>Gemmataceae</taxon>
        <taxon>Limnoglobus</taxon>
    </lineage>
</organism>
<dbReference type="PANTHER" id="PTHR30203">
    <property type="entry name" value="OUTER MEMBRANE CATION EFFLUX PROTEIN"/>
    <property type="match status" value="1"/>
</dbReference>
<feature type="region of interest" description="Disordered" evidence="1">
    <location>
        <begin position="124"/>
        <end position="147"/>
    </location>
</feature>
<protein>
    <submittedName>
        <fullName evidence="2">TolC family protein</fullName>
    </submittedName>
</protein>
<evidence type="ECO:0000256" key="1">
    <source>
        <dbReference type="SAM" id="MobiDB-lite"/>
    </source>
</evidence>
<sequence>MPGLAQVLRRRWIRKLFAAGLTLVAGVGCTRSHFRERADKDVEGVLTQKNIFPDWKIENWHVYPDARARHADPRKPDHPPYPPDDYASWLLSPNPQKPKKKYGAGRYEGQEYLQIIEQWDAENRAASDADVAPKQDNPSPIPDKPGEATAALLGGAATAMKPGEAANRPVEGFAFAFKSEEHPFRVSLDQTVELAFFNSREFQDRREDLYLSALPVTTQRYSFAAQALAAEDAVRSASGSLRPEGLQNQWNLNTAGSLSRLFPTGATLLVRFANQVVLDLTSPRPDIAVSNLSLTFVQPLLRGGGWAVTLEALTQAERTLLYAIRSYARFRKVFYVAIAGTGDYTNNPYGLQGLAVNLGRAIGNNLTAPTIGFLPVVLRASALENEKKNLAALDKILKLYRNLKEGGVVSDLQVVRVELQYLQSQARLLDVNRMYLDGLDNFKLQLGTPTNLPLELDDAPLRPMKKQVRRIELVYEQLSQLQAQAAQYNPTEQPARYRERWRTLLTESALVRGTQFAKSYPEAIGELRGLSDDDLKKRIEVQSEKRRKLLDQKADFQKLGREVPAAFELEIDAVENANDLASFEQALRRFEAEPWRRLSQERQAGERAAIFRTVLDAGTLVAVTARNQRLDLIREDWPHLPGLTVECDDLLKLPLDDAATKVAQTALNNRLDLMNARAQVVDAYRQIAVTANALQGVLNVQYDLNTGTPATDNEAFAFAGSRTRHALTLHAEPPFVRRVERNNYRAALIGFQRQRRTLMAFEDNILNDCRAGLRQLRSLAETYKVQQRSVELAYAQVDNARSTLLAPPDPTVKEAAGNPAALTEQLLQAQTQLLTAQNALYTGWINYLNARMNLYLDLELLPLDSRGLWTDDLPQPQLNPLAP</sequence>
<dbReference type="OrthoDB" id="235971at2"/>
<accession>A0A5C1A6V2</accession>
<dbReference type="AlphaFoldDB" id="A0A5C1A6V2"/>
<dbReference type="InterPro" id="IPR010131">
    <property type="entry name" value="MdtP/NodT-like"/>
</dbReference>
<feature type="compositionally biased region" description="Basic and acidic residues" evidence="1">
    <location>
        <begin position="69"/>
        <end position="78"/>
    </location>
</feature>
<gene>
    <name evidence="2" type="ORF">PX52LOC_00969</name>
</gene>
<name>A0A5C1A6V2_9BACT</name>
<dbReference type="RefSeq" id="WP_149109021.1">
    <property type="nucleotide sequence ID" value="NZ_CP042425.1"/>
</dbReference>
<keyword evidence="3" id="KW-1185">Reference proteome</keyword>